<organism evidence="1 2">
    <name type="scientific">Ameca splendens</name>
    <dbReference type="NCBI Taxonomy" id="208324"/>
    <lineage>
        <taxon>Eukaryota</taxon>
        <taxon>Metazoa</taxon>
        <taxon>Chordata</taxon>
        <taxon>Craniata</taxon>
        <taxon>Vertebrata</taxon>
        <taxon>Euteleostomi</taxon>
        <taxon>Actinopterygii</taxon>
        <taxon>Neopterygii</taxon>
        <taxon>Teleostei</taxon>
        <taxon>Neoteleostei</taxon>
        <taxon>Acanthomorphata</taxon>
        <taxon>Ovalentaria</taxon>
        <taxon>Atherinomorphae</taxon>
        <taxon>Cyprinodontiformes</taxon>
        <taxon>Goodeidae</taxon>
        <taxon>Ameca</taxon>
    </lineage>
</organism>
<protein>
    <submittedName>
        <fullName evidence="1">Uncharacterized protein</fullName>
    </submittedName>
</protein>
<gene>
    <name evidence="1" type="ORF">AMECASPLE_032445</name>
</gene>
<reference evidence="1 2" key="1">
    <citation type="submission" date="2021-06" db="EMBL/GenBank/DDBJ databases">
        <authorList>
            <person name="Palmer J.M."/>
        </authorList>
    </citation>
    <scope>NUCLEOTIDE SEQUENCE [LARGE SCALE GENOMIC DNA]</scope>
    <source>
        <strain evidence="1 2">AS_MEX2019</strain>
        <tissue evidence="1">Muscle</tissue>
    </source>
</reference>
<dbReference type="Proteomes" id="UP001469553">
    <property type="component" value="Unassembled WGS sequence"/>
</dbReference>
<dbReference type="EMBL" id="JAHRIP010088853">
    <property type="protein sequence ID" value="MEQ2316429.1"/>
    <property type="molecule type" value="Genomic_DNA"/>
</dbReference>
<name>A0ABV1AE56_9TELE</name>
<proteinExistence type="predicted"/>
<evidence type="ECO:0000313" key="1">
    <source>
        <dbReference type="EMBL" id="MEQ2316429.1"/>
    </source>
</evidence>
<keyword evidence="2" id="KW-1185">Reference proteome</keyword>
<sequence>MYGCLSCVSLYCPELDRRPVQDIHWRYAVYVYVSTCFDQLEANTNCNKSRNECPSNIQSTTNITAVINRACWCTQSEPVNDQHVYSVLVGDSAMIPAKHWGI</sequence>
<accession>A0ABV1AE56</accession>
<evidence type="ECO:0000313" key="2">
    <source>
        <dbReference type="Proteomes" id="UP001469553"/>
    </source>
</evidence>
<comment type="caution">
    <text evidence="1">The sequence shown here is derived from an EMBL/GenBank/DDBJ whole genome shotgun (WGS) entry which is preliminary data.</text>
</comment>